<dbReference type="SMART" id="SM00283">
    <property type="entry name" value="MA"/>
    <property type="match status" value="1"/>
</dbReference>
<dbReference type="Gene3D" id="3.30.450.20">
    <property type="entry name" value="PAS domain"/>
    <property type="match status" value="2"/>
</dbReference>
<sequence>MPRRSTSLRIKLALSAAALTAIAIVTVVYFGITMMTRASIEEAEEKAQALMGEYVAMITQDMNRVTETVRIGSASVEAVLASGQPNRDMLGRMVTEMLKTRPDLVGMTLAFEPNSLGDEALSIGHPYSDVTGRFVPYFYYGPDKKIKVELLDMRPEAGTESWYDMPLREDRMLITPPYIYPVNGVDVLMTTISGVVHRNKRAIGIMTSDIALSELSQRVGQLRPFGEGYVQLVSSDGQWIANSDPGLLGKPVSAEDKAWLTQPGLHYATINGEEFMVLVGTAEFIGVSETWPVLMKVPSATVMAHVTETKNQAIMAGGAMLLVTLVVVWLGAQVISRPIEGMTSAMKRLANGQLDTSIPHAGRRDEIGAMASAMEVFRNSAVEAKRLEQEATAIRLDREAAAKAEAERQARVVREISTGLDRLASGDMTYQIESPPHDPFPEGYDSLRLAFNTVVTRLAQTMTRISEVVQQVRAGADEINMAAGELSGRAETQAATLEQSAAALNQMNESLRDTAERARAVEAVSGQNREIALASATVVNNAVAAMRGIERSSDQISRIIGVIDDIAFQTNLLALNAGVEAARAGDAGHGFAVVASEVRNLAQRAAESAREVRGLIQESSAQVKTGSELVGKTGDSLDVIVKKAAEVSEQIAAIAVAARDQSVSLNEINVGVRQLDQVTQQNAAMAEEATAASVALRQQAGVLAGEIGAFQMSERASVTQMPLPAFSSKRANPPRARMQAKDTATARQYEEF</sequence>
<dbReference type="Gene3D" id="1.10.287.950">
    <property type="entry name" value="Methyl-accepting chemotaxis protein"/>
    <property type="match status" value="1"/>
</dbReference>
<name>A0ABU8BTI5_9RHOB</name>
<evidence type="ECO:0000256" key="4">
    <source>
        <dbReference type="SAM" id="Coils"/>
    </source>
</evidence>
<feature type="coiled-coil region" evidence="4">
    <location>
        <begin position="494"/>
        <end position="521"/>
    </location>
</feature>
<comment type="similarity">
    <text evidence="2">Belongs to the methyl-accepting chemotaxis (MCP) protein family.</text>
</comment>
<keyword evidence="10" id="KW-1185">Reference proteome</keyword>
<feature type="region of interest" description="Disordered" evidence="5">
    <location>
        <begin position="725"/>
        <end position="752"/>
    </location>
</feature>
<dbReference type="SMART" id="SM00304">
    <property type="entry name" value="HAMP"/>
    <property type="match status" value="3"/>
</dbReference>
<dbReference type="EMBL" id="JBALHR010000003">
    <property type="protein sequence ID" value="MEH7828002.1"/>
    <property type="molecule type" value="Genomic_DNA"/>
</dbReference>
<dbReference type="Proteomes" id="UP001431963">
    <property type="component" value="Unassembled WGS sequence"/>
</dbReference>
<dbReference type="SUPFAM" id="SSF58104">
    <property type="entry name" value="Methyl-accepting chemotaxis protein (MCP) signaling domain"/>
    <property type="match status" value="1"/>
</dbReference>
<protein>
    <submittedName>
        <fullName evidence="9">Methyl-accepting chemotaxis protein</fullName>
    </submittedName>
</protein>
<dbReference type="Gene3D" id="6.10.340.10">
    <property type="match status" value="1"/>
</dbReference>
<keyword evidence="1" id="KW-0145">Chemotaxis</keyword>
<dbReference type="Pfam" id="PF22673">
    <property type="entry name" value="MCP-like_PDC_1"/>
    <property type="match status" value="1"/>
</dbReference>
<evidence type="ECO:0000259" key="7">
    <source>
        <dbReference type="PROSITE" id="PS50111"/>
    </source>
</evidence>
<comment type="caution">
    <text evidence="9">The sequence shown here is derived from an EMBL/GenBank/DDBJ whole genome shotgun (WGS) entry which is preliminary data.</text>
</comment>
<keyword evidence="6" id="KW-0472">Membrane</keyword>
<evidence type="ECO:0000259" key="8">
    <source>
        <dbReference type="PROSITE" id="PS50885"/>
    </source>
</evidence>
<dbReference type="PROSITE" id="PS50111">
    <property type="entry name" value="CHEMOTAXIS_TRANSDUC_2"/>
    <property type="match status" value="1"/>
</dbReference>
<feature type="domain" description="HAMP" evidence="8">
    <location>
        <begin position="333"/>
        <end position="386"/>
    </location>
</feature>
<dbReference type="RefSeq" id="WP_335421497.1">
    <property type="nucleotide sequence ID" value="NZ_JBALHR010000003.1"/>
</dbReference>
<keyword evidence="6" id="KW-0812">Transmembrane</keyword>
<evidence type="ECO:0000313" key="9">
    <source>
        <dbReference type="EMBL" id="MEH7828002.1"/>
    </source>
</evidence>
<evidence type="ECO:0000256" key="3">
    <source>
        <dbReference type="PROSITE-ProRule" id="PRU00284"/>
    </source>
</evidence>
<dbReference type="Pfam" id="PF00672">
    <property type="entry name" value="HAMP"/>
    <property type="match status" value="1"/>
</dbReference>
<keyword evidence="3" id="KW-0807">Transducer</keyword>
<evidence type="ECO:0000256" key="5">
    <source>
        <dbReference type="SAM" id="MobiDB-lite"/>
    </source>
</evidence>
<evidence type="ECO:0000256" key="6">
    <source>
        <dbReference type="SAM" id="Phobius"/>
    </source>
</evidence>
<dbReference type="PROSITE" id="PS50885">
    <property type="entry name" value="HAMP"/>
    <property type="match status" value="2"/>
</dbReference>
<feature type="domain" description="Methyl-accepting transducer" evidence="7">
    <location>
        <begin position="468"/>
        <end position="697"/>
    </location>
</feature>
<keyword evidence="4" id="KW-0175">Coiled coil</keyword>
<feature type="domain" description="HAMP" evidence="8">
    <location>
        <begin position="407"/>
        <end position="463"/>
    </location>
</feature>
<dbReference type="CDD" id="cd12913">
    <property type="entry name" value="PDC1_MCP_like"/>
    <property type="match status" value="1"/>
</dbReference>
<dbReference type="InterPro" id="IPR003660">
    <property type="entry name" value="HAMP_dom"/>
</dbReference>
<dbReference type="InterPro" id="IPR004089">
    <property type="entry name" value="MCPsignal_dom"/>
</dbReference>
<keyword evidence="6" id="KW-1133">Transmembrane helix</keyword>
<evidence type="ECO:0000256" key="2">
    <source>
        <dbReference type="ARBA" id="ARBA00029447"/>
    </source>
</evidence>
<reference evidence="9" key="1">
    <citation type="submission" date="2024-02" db="EMBL/GenBank/DDBJ databases">
        <title>Genome sequences of strain Gemmobacter sp. JM10B15.</title>
        <authorList>
            <person name="Zhang M."/>
        </authorList>
    </citation>
    <scope>NUCLEOTIDE SEQUENCE</scope>
    <source>
        <strain evidence="9">JM10B15</strain>
    </source>
</reference>
<dbReference type="CDD" id="cd11386">
    <property type="entry name" value="MCP_signal"/>
    <property type="match status" value="1"/>
</dbReference>
<feature type="transmembrane region" description="Helical" evidence="6">
    <location>
        <begin position="313"/>
        <end position="332"/>
    </location>
</feature>
<dbReference type="InterPro" id="IPR051310">
    <property type="entry name" value="MCP_chemotaxis"/>
</dbReference>
<gene>
    <name evidence="9" type="ORF">V6590_07565</name>
</gene>
<dbReference type="Pfam" id="PF00015">
    <property type="entry name" value="MCPsignal"/>
    <property type="match status" value="1"/>
</dbReference>
<proteinExistence type="inferred from homology"/>
<dbReference type="PANTHER" id="PTHR43531:SF11">
    <property type="entry name" value="METHYL-ACCEPTING CHEMOTAXIS PROTEIN 3"/>
    <property type="match status" value="1"/>
</dbReference>
<dbReference type="CDD" id="cd06225">
    <property type="entry name" value="HAMP"/>
    <property type="match status" value="1"/>
</dbReference>
<accession>A0ABU8BTI5</accession>
<feature type="transmembrane region" description="Helical" evidence="6">
    <location>
        <begin position="12"/>
        <end position="32"/>
    </location>
</feature>
<evidence type="ECO:0000256" key="1">
    <source>
        <dbReference type="ARBA" id="ARBA00022500"/>
    </source>
</evidence>
<organism evidence="9 10">
    <name type="scientific">Gemmobacter denitrificans</name>
    <dbReference type="NCBI Taxonomy" id="3123040"/>
    <lineage>
        <taxon>Bacteria</taxon>
        <taxon>Pseudomonadati</taxon>
        <taxon>Pseudomonadota</taxon>
        <taxon>Alphaproteobacteria</taxon>
        <taxon>Rhodobacterales</taxon>
        <taxon>Paracoccaceae</taxon>
        <taxon>Gemmobacter</taxon>
    </lineage>
</organism>
<dbReference type="InterPro" id="IPR004090">
    <property type="entry name" value="Chemotax_Me-accpt_rcpt"/>
</dbReference>
<dbReference type="SUPFAM" id="SSF158472">
    <property type="entry name" value="HAMP domain-like"/>
    <property type="match status" value="1"/>
</dbReference>
<evidence type="ECO:0000313" key="10">
    <source>
        <dbReference type="Proteomes" id="UP001431963"/>
    </source>
</evidence>
<dbReference type="PRINTS" id="PR00260">
    <property type="entry name" value="CHEMTRNSDUCR"/>
</dbReference>
<dbReference type="PANTHER" id="PTHR43531">
    <property type="entry name" value="PROTEIN ICFG"/>
    <property type="match status" value="1"/>
</dbReference>